<dbReference type="AlphaFoldDB" id="A0A4U2YS28"/>
<dbReference type="EMBL" id="SZPY01000001">
    <property type="protein sequence ID" value="TKI63920.1"/>
    <property type="molecule type" value="Genomic_DNA"/>
</dbReference>
<keyword evidence="2" id="KW-0804">Transcription</keyword>
<accession>A0A4U2YS28</accession>
<dbReference type="InterPro" id="IPR009057">
    <property type="entry name" value="Homeodomain-like_sf"/>
</dbReference>
<evidence type="ECO:0000256" key="1">
    <source>
        <dbReference type="ARBA" id="ARBA00023015"/>
    </source>
</evidence>
<dbReference type="RefSeq" id="WP_137064384.1">
    <property type="nucleotide sequence ID" value="NZ_CP040748.1"/>
</dbReference>
<reference evidence="4 5" key="1">
    <citation type="submission" date="2019-04" db="EMBL/GenBank/DDBJ databases">
        <authorList>
            <person name="Dong K."/>
        </authorList>
    </citation>
    <scope>NUCLEOTIDE SEQUENCE [LARGE SCALE GENOMIC DNA]</scope>
    <source>
        <strain evidence="5">dk3543</strain>
    </source>
</reference>
<organism evidence="4 5">
    <name type="scientific">Nocardioides jishulii</name>
    <dbReference type="NCBI Taxonomy" id="2575440"/>
    <lineage>
        <taxon>Bacteria</taxon>
        <taxon>Bacillati</taxon>
        <taxon>Actinomycetota</taxon>
        <taxon>Actinomycetes</taxon>
        <taxon>Propionibacteriales</taxon>
        <taxon>Nocardioidaceae</taxon>
        <taxon>Nocardioides</taxon>
    </lineage>
</organism>
<keyword evidence="5" id="KW-1185">Reference proteome</keyword>
<sequence length="270" mass="29536">MSLTGQFTHQDVLVEEHAYRLGPPTGILVLRYPAGEGPTHFPETRDDHRHQVFWSPTGALAVRHGGATTHLGPAQAFWARRGTTLEVTTCGSQAVHVACVREAPGHLRDLPAATVDLTPTGRAALERLCLPGVDEDEAMELKETLFAGITAPSLLESAGRGTGPARRVAAAMMSDPADPTELAEWAVRLHTSLKTLQRDFLREYDMSWTQWRTTMRLQASTALLGQYGVTDVAHRVGWASPSAYVQAFRRHYGLTPGAWVRRNALRAEAA</sequence>
<dbReference type="SMART" id="SM00342">
    <property type="entry name" value="HTH_ARAC"/>
    <property type="match status" value="1"/>
</dbReference>
<dbReference type="Pfam" id="PF12833">
    <property type="entry name" value="HTH_18"/>
    <property type="match status" value="1"/>
</dbReference>
<name>A0A4U2YS28_9ACTN</name>
<dbReference type="PANTHER" id="PTHR11019">
    <property type="entry name" value="HTH-TYPE TRANSCRIPTIONAL REGULATOR NIMR"/>
    <property type="match status" value="1"/>
</dbReference>
<dbReference type="InterPro" id="IPR018060">
    <property type="entry name" value="HTH_AraC"/>
</dbReference>
<protein>
    <submittedName>
        <fullName evidence="4">Helix-turn-helix transcriptional regulator</fullName>
    </submittedName>
</protein>
<proteinExistence type="predicted"/>
<gene>
    <name evidence="4" type="ORF">FC770_01695</name>
</gene>
<dbReference type="SUPFAM" id="SSF46689">
    <property type="entry name" value="Homeodomain-like"/>
    <property type="match status" value="1"/>
</dbReference>
<comment type="caution">
    <text evidence="4">The sequence shown here is derived from an EMBL/GenBank/DDBJ whole genome shotgun (WGS) entry which is preliminary data.</text>
</comment>
<evidence type="ECO:0000256" key="2">
    <source>
        <dbReference type="ARBA" id="ARBA00023163"/>
    </source>
</evidence>
<evidence type="ECO:0000313" key="5">
    <source>
        <dbReference type="Proteomes" id="UP000307808"/>
    </source>
</evidence>
<dbReference type="Gene3D" id="1.10.10.60">
    <property type="entry name" value="Homeodomain-like"/>
    <property type="match status" value="1"/>
</dbReference>
<dbReference type="OrthoDB" id="2039152at2"/>
<dbReference type="PROSITE" id="PS01124">
    <property type="entry name" value="HTH_ARAC_FAMILY_2"/>
    <property type="match status" value="1"/>
</dbReference>
<dbReference type="PANTHER" id="PTHR11019:SF199">
    <property type="entry name" value="HTH-TYPE TRANSCRIPTIONAL REGULATOR NIMR"/>
    <property type="match status" value="1"/>
</dbReference>
<evidence type="ECO:0000259" key="3">
    <source>
        <dbReference type="PROSITE" id="PS01124"/>
    </source>
</evidence>
<feature type="domain" description="HTH araC/xylS-type" evidence="3">
    <location>
        <begin position="166"/>
        <end position="262"/>
    </location>
</feature>
<keyword evidence="1" id="KW-0805">Transcription regulation</keyword>
<evidence type="ECO:0000313" key="4">
    <source>
        <dbReference type="EMBL" id="TKI63920.1"/>
    </source>
</evidence>
<dbReference type="Proteomes" id="UP000307808">
    <property type="component" value="Unassembled WGS sequence"/>
</dbReference>
<dbReference type="GO" id="GO:0003700">
    <property type="term" value="F:DNA-binding transcription factor activity"/>
    <property type="evidence" value="ECO:0007669"/>
    <property type="project" value="InterPro"/>
</dbReference>
<dbReference type="GO" id="GO:0043565">
    <property type="term" value="F:sequence-specific DNA binding"/>
    <property type="evidence" value="ECO:0007669"/>
    <property type="project" value="InterPro"/>
</dbReference>